<gene>
    <name evidence="9" type="ORF">GP2143_09440</name>
</gene>
<keyword evidence="5" id="KW-0378">Hydrolase</keyword>
<dbReference type="Pfam" id="PF03009">
    <property type="entry name" value="GDPD"/>
    <property type="match status" value="1"/>
</dbReference>
<accession>A0YFK4</accession>
<dbReference type="GO" id="GO:0006629">
    <property type="term" value="P:lipid metabolic process"/>
    <property type="evidence" value="ECO:0007669"/>
    <property type="project" value="InterPro"/>
</dbReference>
<dbReference type="SUPFAM" id="SSF51695">
    <property type="entry name" value="PLC-like phosphodiesterases"/>
    <property type="match status" value="1"/>
</dbReference>
<dbReference type="GO" id="GO:0006071">
    <property type="term" value="P:glycerol metabolic process"/>
    <property type="evidence" value="ECO:0007669"/>
    <property type="project" value="UniProtKB-KW"/>
</dbReference>
<protein>
    <recommendedName>
        <fullName evidence="2">glycerophosphodiester phosphodiesterase</fullName>
        <ecNumber evidence="2">3.1.4.46</ecNumber>
    </recommendedName>
</protein>
<dbReference type="Gene3D" id="3.20.20.190">
    <property type="entry name" value="Phosphatidylinositol (PI) phosphodiesterase"/>
    <property type="match status" value="1"/>
</dbReference>
<dbReference type="EC" id="3.1.4.46" evidence="2"/>
<dbReference type="eggNOG" id="COG0584">
    <property type="taxonomic scope" value="Bacteria"/>
</dbReference>
<dbReference type="OrthoDB" id="9795622at2"/>
<organism evidence="9 10">
    <name type="scientific">marine gamma proteobacterium HTCC2143</name>
    <dbReference type="NCBI Taxonomy" id="247633"/>
    <lineage>
        <taxon>Bacteria</taxon>
        <taxon>Pseudomonadati</taxon>
        <taxon>Pseudomonadota</taxon>
        <taxon>Gammaproteobacteria</taxon>
        <taxon>Cellvibrionales</taxon>
        <taxon>Spongiibacteraceae</taxon>
        <taxon>BD1-7 clade</taxon>
    </lineage>
</organism>
<dbReference type="EMBL" id="AAVT01000008">
    <property type="protein sequence ID" value="EAW30418.1"/>
    <property type="molecule type" value="Genomic_DNA"/>
</dbReference>
<comment type="caution">
    <text evidence="9">The sequence shown here is derived from an EMBL/GenBank/DDBJ whole genome shotgun (WGS) entry which is preliminary data.</text>
</comment>
<dbReference type="NCBIfam" id="NF008354">
    <property type="entry name" value="PRK11143.1"/>
    <property type="match status" value="1"/>
</dbReference>
<dbReference type="PANTHER" id="PTHR43620:SF7">
    <property type="entry name" value="GLYCEROPHOSPHODIESTER PHOSPHODIESTERASE GDPD5-RELATED"/>
    <property type="match status" value="1"/>
</dbReference>
<comment type="catalytic activity">
    <reaction evidence="6">
        <text>a sn-glycero-3-phosphodiester + H2O = an alcohol + sn-glycerol 3-phosphate + H(+)</text>
        <dbReference type="Rhea" id="RHEA:12969"/>
        <dbReference type="ChEBI" id="CHEBI:15377"/>
        <dbReference type="ChEBI" id="CHEBI:15378"/>
        <dbReference type="ChEBI" id="CHEBI:30879"/>
        <dbReference type="ChEBI" id="CHEBI:57597"/>
        <dbReference type="ChEBI" id="CHEBI:83408"/>
        <dbReference type="EC" id="3.1.4.46"/>
    </reaction>
</comment>
<keyword evidence="4" id="KW-0319">Glycerol metabolism</keyword>
<name>A0YFK4_9GAMM</name>
<evidence type="ECO:0000256" key="5">
    <source>
        <dbReference type="ARBA" id="ARBA00022801"/>
    </source>
</evidence>
<comment type="similarity">
    <text evidence="1">Belongs to the glycerophosphoryl diester phosphodiesterase family.</text>
</comment>
<evidence type="ECO:0000256" key="7">
    <source>
        <dbReference type="SAM" id="SignalP"/>
    </source>
</evidence>
<feature type="signal peptide" evidence="7">
    <location>
        <begin position="1"/>
        <end position="29"/>
    </location>
</feature>
<evidence type="ECO:0000256" key="3">
    <source>
        <dbReference type="ARBA" id="ARBA00022729"/>
    </source>
</evidence>
<feature type="chain" id="PRO_5002631129" description="glycerophosphodiester phosphodiesterase" evidence="7">
    <location>
        <begin position="30"/>
        <end position="347"/>
    </location>
</feature>
<dbReference type="GO" id="GO:0042597">
    <property type="term" value="C:periplasmic space"/>
    <property type="evidence" value="ECO:0007669"/>
    <property type="project" value="TreeGrafter"/>
</dbReference>
<evidence type="ECO:0000256" key="6">
    <source>
        <dbReference type="ARBA" id="ARBA00047512"/>
    </source>
</evidence>
<dbReference type="FunFam" id="3.20.20.190:FF:000009">
    <property type="entry name" value="Glycerophosphodiester phosphodiesterase, periplasmic"/>
    <property type="match status" value="1"/>
</dbReference>
<dbReference type="CDD" id="cd08600">
    <property type="entry name" value="GDPD_EcGlpQ_like"/>
    <property type="match status" value="1"/>
</dbReference>
<dbReference type="PANTHER" id="PTHR43620">
    <property type="entry name" value="GLYCEROPHOSPHORYL DIESTER PHOSPHODIESTERASE"/>
    <property type="match status" value="1"/>
</dbReference>
<evidence type="ECO:0000313" key="9">
    <source>
        <dbReference type="EMBL" id="EAW30418.1"/>
    </source>
</evidence>
<feature type="domain" description="GP-PDE" evidence="8">
    <location>
        <begin position="32"/>
        <end position="342"/>
    </location>
</feature>
<evidence type="ECO:0000259" key="8">
    <source>
        <dbReference type="PROSITE" id="PS51704"/>
    </source>
</evidence>
<dbReference type="GO" id="GO:0008889">
    <property type="term" value="F:glycerophosphodiester phosphodiesterase activity"/>
    <property type="evidence" value="ECO:0007669"/>
    <property type="project" value="UniProtKB-EC"/>
</dbReference>
<evidence type="ECO:0000256" key="4">
    <source>
        <dbReference type="ARBA" id="ARBA00022798"/>
    </source>
</evidence>
<reference evidence="9 10" key="1">
    <citation type="journal article" date="2010" name="J. Bacteriol.">
        <title>Genome sequence of the oligotrophic marine Gammaproteobacterium HTCC2143, isolated from the Oregon Coast.</title>
        <authorList>
            <person name="Oh H.M."/>
            <person name="Kang I."/>
            <person name="Ferriera S."/>
            <person name="Giovannoni S.J."/>
            <person name="Cho J.C."/>
        </authorList>
    </citation>
    <scope>NUCLEOTIDE SEQUENCE [LARGE SCALE GENOMIC DNA]</scope>
    <source>
        <strain evidence="9 10">HTCC2143</strain>
    </source>
</reference>
<evidence type="ECO:0000313" key="10">
    <source>
        <dbReference type="Proteomes" id="UP000004931"/>
    </source>
</evidence>
<keyword evidence="10" id="KW-1185">Reference proteome</keyword>
<dbReference type="InterPro" id="IPR017946">
    <property type="entry name" value="PLC-like_Pdiesterase_TIM-brl"/>
</dbReference>
<proteinExistence type="inferred from homology"/>
<dbReference type="InterPro" id="IPR030395">
    <property type="entry name" value="GP_PDE_dom"/>
</dbReference>
<dbReference type="STRING" id="247633.GP2143_09440"/>
<dbReference type="AlphaFoldDB" id="A0YFK4"/>
<keyword evidence="3 7" id="KW-0732">Signal</keyword>
<dbReference type="PROSITE" id="PS51704">
    <property type="entry name" value="GP_PDE"/>
    <property type="match status" value="1"/>
</dbReference>
<sequence length="347" mass="38710">MKQRKTSWSTLIFGWVIITSIATTSAALASDKVVVAHRGASGYLPEHTIAAKAMAYAMGADYIEQDIVMTMDNQLVVLHDHHLDQVTNVQETFPGRQRSDGRYYVIDFTLEEIQSLRVTERYNIASHGKKAIFADRFPINKSRFSVHTLAEEIELIQGLNKSTGGNVGIYPEIKSPQFHLDEGKDISEAVLKTLKAYGYTDKTDKVFLQTFDYSDLKRIHDTLMPALGMQVKLVQLMENNKAYQWMVAEGGIDTVAKYADGIGPDINLIVSPFSKPEFLFTSSLVANAHAAGLAVHPYTFRKDSIAMPAYAESFEILLDIFFNQVGVDGVFTDFPDKAAIFLHNTPE</sequence>
<dbReference type="Proteomes" id="UP000004931">
    <property type="component" value="Unassembled WGS sequence"/>
</dbReference>
<evidence type="ECO:0000256" key="2">
    <source>
        <dbReference type="ARBA" id="ARBA00012247"/>
    </source>
</evidence>
<evidence type="ECO:0000256" key="1">
    <source>
        <dbReference type="ARBA" id="ARBA00007277"/>
    </source>
</evidence>